<protein>
    <submittedName>
        <fullName evidence="3">Uncharacterized protein</fullName>
    </submittedName>
</protein>
<sequence length="125" mass="12766">MRMIAILAAGAALAFATAANAQAPSAQQPSVQPPTAAPTSPPAATPTIQSIDIVDMNELPESTQTQVNKVVAQRGDGDLQRLRASIDASPKIKSELEAKGLTSAHVIVASLGPDGTLTLVTRKAS</sequence>
<dbReference type="EMBL" id="JBHSJF010000006">
    <property type="protein sequence ID" value="MFC5068604.1"/>
    <property type="molecule type" value="Genomic_DNA"/>
</dbReference>
<feature type="compositionally biased region" description="Low complexity" evidence="1">
    <location>
        <begin position="21"/>
        <end position="30"/>
    </location>
</feature>
<feature type="region of interest" description="Disordered" evidence="1">
    <location>
        <begin position="21"/>
        <end position="47"/>
    </location>
</feature>
<proteinExistence type="predicted"/>
<organism evidence="3 4">
    <name type="scientific">Flaviflagellibacter deserti</name>
    <dbReference type="NCBI Taxonomy" id="2267266"/>
    <lineage>
        <taxon>Bacteria</taxon>
        <taxon>Pseudomonadati</taxon>
        <taxon>Pseudomonadota</taxon>
        <taxon>Alphaproteobacteria</taxon>
        <taxon>Hyphomicrobiales</taxon>
        <taxon>Flaviflagellibacter</taxon>
    </lineage>
</organism>
<evidence type="ECO:0000313" key="4">
    <source>
        <dbReference type="Proteomes" id="UP001595796"/>
    </source>
</evidence>
<evidence type="ECO:0000313" key="3">
    <source>
        <dbReference type="EMBL" id="MFC5068604.1"/>
    </source>
</evidence>
<dbReference type="RefSeq" id="WP_114957908.1">
    <property type="nucleotide sequence ID" value="NZ_JBHSJF010000006.1"/>
</dbReference>
<keyword evidence="2" id="KW-0732">Signal</keyword>
<evidence type="ECO:0000256" key="1">
    <source>
        <dbReference type="SAM" id="MobiDB-lite"/>
    </source>
</evidence>
<reference evidence="4" key="1">
    <citation type="journal article" date="2019" name="Int. J. Syst. Evol. Microbiol.">
        <title>The Global Catalogue of Microorganisms (GCM) 10K type strain sequencing project: providing services to taxonomists for standard genome sequencing and annotation.</title>
        <authorList>
            <consortium name="The Broad Institute Genomics Platform"/>
            <consortium name="The Broad Institute Genome Sequencing Center for Infectious Disease"/>
            <person name="Wu L."/>
            <person name="Ma J."/>
        </authorList>
    </citation>
    <scope>NUCLEOTIDE SEQUENCE [LARGE SCALE GENOMIC DNA]</scope>
    <source>
        <strain evidence="4">CGMCC 1.16444</strain>
    </source>
</reference>
<evidence type="ECO:0000256" key="2">
    <source>
        <dbReference type="SAM" id="SignalP"/>
    </source>
</evidence>
<feature type="compositionally biased region" description="Pro residues" evidence="1">
    <location>
        <begin position="31"/>
        <end position="44"/>
    </location>
</feature>
<feature type="signal peptide" evidence="2">
    <location>
        <begin position="1"/>
        <end position="21"/>
    </location>
</feature>
<gene>
    <name evidence="3" type="ORF">ACFPFW_11345</name>
</gene>
<comment type="caution">
    <text evidence="3">The sequence shown here is derived from an EMBL/GenBank/DDBJ whole genome shotgun (WGS) entry which is preliminary data.</text>
</comment>
<keyword evidence="4" id="KW-1185">Reference proteome</keyword>
<accession>A0ABV9Z279</accession>
<feature type="chain" id="PRO_5045849665" evidence="2">
    <location>
        <begin position="22"/>
        <end position="125"/>
    </location>
</feature>
<dbReference type="Proteomes" id="UP001595796">
    <property type="component" value="Unassembled WGS sequence"/>
</dbReference>
<name>A0ABV9Z279_9HYPH</name>